<dbReference type="Proteomes" id="UP001153954">
    <property type="component" value="Unassembled WGS sequence"/>
</dbReference>
<dbReference type="GO" id="GO:0006281">
    <property type="term" value="P:DNA repair"/>
    <property type="evidence" value="ECO:0007669"/>
    <property type="project" value="UniProtKB-ARBA"/>
</dbReference>
<evidence type="ECO:0000256" key="3">
    <source>
        <dbReference type="ARBA" id="ARBA00022801"/>
    </source>
</evidence>
<evidence type="ECO:0000256" key="4">
    <source>
        <dbReference type="ARBA" id="ARBA00022839"/>
    </source>
</evidence>
<dbReference type="GO" id="GO:0004519">
    <property type="term" value="F:endonuclease activity"/>
    <property type="evidence" value="ECO:0007669"/>
    <property type="project" value="UniProtKB-KW"/>
</dbReference>
<dbReference type="PANTHER" id="PTHR39953:SF1">
    <property type="entry name" value="RE54151P"/>
    <property type="match status" value="1"/>
</dbReference>
<dbReference type="Pfam" id="PF01771">
    <property type="entry name" value="Viral_alk_exo"/>
    <property type="match status" value="1"/>
</dbReference>
<protein>
    <submittedName>
        <fullName evidence="5">Uncharacterized protein</fullName>
    </submittedName>
</protein>
<dbReference type="SUPFAM" id="SSF52980">
    <property type="entry name" value="Restriction endonuclease-like"/>
    <property type="match status" value="1"/>
</dbReference>
<proteinExistence type="predicted"/>
<reference evidence="5" key="1">
    <citation type="submission" date="2022-03" db="EMBL/GenBank/DDBJ databases">
        <authorList>
            <person name="Tunstrom K."/>
        </authorList>
    </citation>
    <scope>NUCLEOTIDE SEQUENCE</scope>
</reference>
<dbReference type="Gene3D" id="3.90.320.10">
    <property type="match status" value="1"/>
</dbReference>
<evidence type="ECO:0000256" key="1">
    <source>
        <dbReference type="ARBA" id="ARBA00022722"/>
    </source>
</evidence>
<dbReference type="InterPro" id="IPR011604">
    <property type="entry name" value="PDDEXK-like_dom_sf"/>
</dbReference>
<accession>A0AAU9TNM8</accession>
<dbReference type="GO" id="GO:0004527">
    <property type="term" value="F:exonuclease activity"/>
    <property type="evidence" value="ECO:0007669"/>
    <property type="project" value="UniProtKB-KW"/>
</dbReference>
<keyword evidence="1" id="KW-0540">Nuclease</keyword>
<dbReference type="PANTHER" id="PTHR39953">
    <property type="entry name" value="RE54151P"/>
    <property type="match status" value="1"/>
</dbReference>
<gene>
    <name evidence="5" type="ORF">EEDITHA_LOCUS4746</name>
</gene>
<dbReference type="InterPro" id="IPR034720">
    <property type="entry name" value="Viral_alk_exo"/>
</dbReference>
<comment type="caution">
    <text evidence="5">The sequence shown here is derived from an EMBL/GenBank/DDBJ whole genome shotgun (WGS) entry which is preliminary data.</text>
</comment>
<dbReference type="InterPro" id="IPR011335">
    <property type="entry name" value="Restrct_endonuc-II-like"/>
</dbReference>
<evidence type="ECO:0000313" key="5">
    <source>
        <dbReference type="EMBL" id="CAH2088603.1"/>
    </source>
</evidence>
<evidence type="ECO:0000256" key="2">
    <source>
        <dbReference type="ARBA" id="ARBA00022759"/>
    </source>
</evidence>
<keyword evidence="3" id="KW-0378">Hydrolase</keyword>
<keyword evidence="2" id="KW-0255">Endonuclease</keyword>
<sequence>MLIQTTNEQKKDVNHVIEYFIQKLDKTTLDLIEEATRSQFKSNLWHELRYARITALKVYEVSRCQTPDGLLVAAIIGAKTPDTPAMKRGRKLKSAVIKIVQNK</sequence>
<keyword evidence="6" id="KW-1185">Reference proteome</keyword>
<dbReference type="AlphaFoldDB" id="A0AAU9TNM8"/>
<organism evidence="5 6">
    <name type="scientific">Euphydryas editha</name>
    <name type="common">Edith's checkerspot</name>
    <dbReference type="NCBI Taxonomy" id="104508"/>
    <lineage>
        <taxon>Eukaryota</taxon>
        <taxon>Metazoa</taxon>
        <taxon>Ecdysozoa</taxon>
        <taxon>Arthropoda</taxon>
        <taxon>Hexapoda</taxon>
        <taxon>Insecta</taxon>
        <taxon>Pterygota</taxon>
        <taxon>Neoptera</taxon>
        <taxon>Endopterygota</taxon>
        <taxon>Lepidoptera</taxon>
        <taxon>Glossata</taxon>
        <taxon>Ditrysia</taxon>
        <taxon>Papilionoidea</taxon>
        <taxon>Nymphalidae</taxon>
        <taxon>Nymphalinae</taxon>
        <taxon>Euphydryas</taxon>
    </lineage>
</organism>
<evidence type="ECO:0000313" key="6">
    <source>
        <dbReference type="Proteomes" id="UP001153954"/>
    </source>
</evidence>
<dbReference type="EMBL" id="CAKOGL010000007">
    <property type="protein sequence ID" value="CAH2088603.1"/>
    <property type="molecule type" value="Genomic_DNA"/>
</dbReference>
<keyword evidence="4" id="KW-0269">Exonuclease</keyword>
<name>A0AAU9TNM8_EUPED</name>